<dbReference type="Proteomes" id="UP000310636">
    <property type="component" value="Unassembled WGS sequence"/>
</dbReference>
<feature type="region of interest" description="Disordered" evidence="1">
    <location>
        <begin position="1"/>
        <end position="91"/>
    </location>
</feature>
<evidence type="ECO:0000256" key="1">
    <source>
        <dbReference type="SAM" id="MobiDB-lite"/>
    </source>
</evidence>
<comment type="caution">
    <text evidence="2">The sequence shown here is derived from an EMBL/GenBank/DDBJ whole genome shotgun (WGS) entry which is preliminary data.</text>
</comment>
<accession>A0A4S4BHX7</accession>
<reference evidence="2 3" key="1">
    <citation type="submission" date="2019-04" db="EMBL/GenBank/DDBJ databases">
        <title>Cohnella sp. nov. isolated from preserved vegetables.</title>
        <authorList>
            <person name="Lin S.-Y."/>
            <person name="Hung M.-H."/>
            <person name="Young C.-C."/>
        </authorList>
    </citation>
    <scope>NUCLEOTIDE SEQUENCE [LARGE SCALE GENOMIC DNA]</scope>
    <source>
        <strain evidence="2 3">CC-MHH1044</strain>
    </source>
</reference>
<gene>
    <name evidence="2" type="ORF">E6C55_30505</name>
</gene>
<dbReference type="EMBL" id="SSOB01000062">
    <property type="protein sequence ID" value="THF73133.1"/>
    <property type="molecule type" value="Genomic_DNA"/>
</dbReference>
<evidence type="ECO:0000313" key="3">
    <source>
        <dbReference type="Proteomes" id="UP000310636"/>
    </source>
</evidence>
<dbReference type="RefSeq" id="WP_136373623.1">
    <property type="nucleotide sequence ID" value="NZ_SSOB01000062.1"/>
</dbReference>
<sequence length="91" mass="10165">MNVKNHIKSQKSGTKVGGLRGSAPGRQEREGERKGTRVQENKRARGRERRIEGKRKEIKRKEIGRKREGAGKRGEGEGVASNLDFTVILPS</sequence>
<evidence type="ECO:0000313" key="2">
    <source>
        <dbReference type="EMBL" id="THF73133.1"/>
    </source>
</evidence>
<protein>
    <submittedName>
        <fullName evidence="2">Uncharacterized protein</fullName>
    </submittedName>
</protein>
<feature type="compositionally biased region" description="Basic and acidic residues" evidence="1">
    <location>
        <begin position="26"/>
        <end position="76"/>
    </location>
</feature>
<keyword evidence="3" id="KW-1185">Reference proteome</keyword>
<name>A0A4S4BHX7_9BACL</name>
<dbReference type="AlphaFoldDB" id="A0A4S4BHX7"/>
<organism evidence="2 3">
    <name type="scientific">Cohnella fermenti</name>
    <dbReference type="NCBI Taxonomy" id="2565925"/>
    <lineage>
        <taxon>Bacteria</taxon>
        <taxon>Bacillati</taxon>
        <taxon>Bacillota</taxon>
        <taxon>Bacilli</taxon>
        <taxon>Bacillales</taxon>
        <taxon>Paenibacillaceae</taxon>
        <taxon>Cohnella</taxon>
    </lineage>
</organism>
<proteinExistence type="predicted"/>